<evidence type="ECO:0000313" key="2">
    <source>
        <dbReference type="Proteomes" id="UP000294933"/>
    </source>
</evidence>
<accession>A0A4Y7PRD1</accession>
<protein>
    <submittedName>
        <fullName evidence="1">Uncharacterized protein</fullName>
    </submittedName>
</protein>
<dbReference type="AlphaFoldDB" id="A0A4Y7PRD1"/>
<reference evidence="1 2" key="1">
    <citation type="submission" date="2018-06" db="EMBL/GenBank/DDBJ databases">
        <title>A transcriptomic atlas of mushroom development highlights an independent origin of complex multicellularity.</title>
        <authorList>
            <consortium name="DOE Joint Genome Institute"/>
            <person name="Krizsan K."/>
            <person name="Almasi E."/>
            <person name="Merenyi Z."/>
            <person name="Sahu N."/>
            <person name="Viragh M."/>
            <person name="Koszo T."/>
            <person name="Mondo S."/>
            <person name="Kiss B."/>
            <person name="Balint B."/>
            <person name="Kues U."/>
            <person name="Barry K."/>
            <person name="Hegedus J.C."/>
            <person name="Henrissat B."/>
            <person name="Johnson J."/>
            <person name="Lipzen A."/>
            <person name="Ohm R."/>
            <person name="Nagy I."/>
            <person name="Pangilinan J."/>
            <person name="Yan J."/>
            <person name="Xiong Y."/>
            <person name="Grigoriev I.V."/>
            <person name="Hibbett D.S."/>
            <person name="Nagy L.G."/>
        </authorList>
    </citation>
    <scope>NUCLEOTIDE SEQUENCE [LARGE SCALE GENOMIC DNA]</scope>
    <source>
        <strain evidence="1 2">SZMC22713</strain>
    </source>
</reference>
<sequence>MGHCWFFSVPWYAFVSFNDNRQRGIIQFRRSRIWSRMSRGGDTRYQDGLMRRTCPHYHRDIKREWSLLLVSMYIVATKRACPDTSDGWLVRRSNCARTRMPSKFFDLDLVRHG</sequence>
<dbReference type="EMBL" id="ML170222">
    <property type="protein sequence ID" value="TDL17412.1"/>
    <property type="molecule type" value="Genomic_DNA"/>
</dbReference>
<dbReference type="VEuPathDB" id="FungiDB:BD410DRAFT_551154"/>
<dbReference type="Proteomes" id="UP000294933">
    <property type="component" value="Unassembled WGS sequence"/>
</dbReference>
<name>A0A4Y7PRD1_9AGAM</name>
<gene>
    <name evidence="1" type="ORF">BD410DRAFT_551154</name>
</gene>
<organism evidence="1 2">
    <name type="scientific">Rickenella mellea</name>
    <dbReference type="NCBI Taxonomy" id="50990"/>
    <lineage>
        <taxon>Eukaryota</taxon>
        <taxon>Fungi</taxon>
        <taxon>Dikarya</taxon>
        <taxon>Basidiomycota</taxon>
        <taxon>Agaricomycotina</taxon>
        <taxon>Agaricomycetes</taxon>
        <taxon>Hymenochaetales</taxon>
        <taxon>Rickenellaceae</taxon>
        <taxon>Rickenella</taxon>
    </lineage>
</organism>
<keyword evidence="2" id="KW-1185">Reference proteome</keyword>
<evidence type="ECO:0000313" key="1">
    <source>
        <dbReference type="EMBL" id="TDL17412.1"/>
    </source>
</evidence>
<proteinExistence type="predicted"/>